<gene>
    <name evidence="2" type="ORF">ABEB36_004813</name>
</gene>
<keyword evidence="3" id="KW-1185">Reference proteome</keyword>
<dbReference type="PANTHER" id="PTHR43313:SF50">
    <property type="entry name" value="GH26015P"/>
    <property type="match status" value="1"/>
</dbReference>
<dbReference type="InterPro" id="IPR002347">
    <property type="entry name" value="SDR_fam"/>
</dbReference>
<evidence type="ECO:0000256" key="1">
    <source>
        <dbReference type="SAM" id="Phobius"/>
    </source>
</evidence>
<keyword evidence="1" id="KW-0472">Membrane</keyword>
<comment type="caution">
    <text evidence="2">The sequence shown here is derived from an EMBL/GenBank/DDBJ whole genome shotgun (WGS) entry which is preliminary data.</text>
</comment>
<name>A0ABD1EYZ0_HYPHA</name>
<proteinExistence type="predicted"/>
<accession>A0ABD1EYZ0</accession>
<evidence type="ECO:0000313" key="3">
    <source>
        <dbReference type="Proteomes" id="UP001566132"/>
    </source>
</evidence>
<protein>
    <recommendedName>
        <fullName evidence="4">D-beta-hydroxybutyrate dehydrogenase, mitochondrial</fullName>
    </recommendedName>
</protein>
<keyword evidence="1" id="KW-1133">Transmembrane helix</keyword>
<dbReference type="AlphaFoldDB" id="A0ABD1EYZ0"/>
<dbReference type="PANTHER" id="PTHR43313">
    <property type="entry name" value="SHORT-CHAIN DEHYDROGENASE/REDUCTASE FAMILY 9C"/>
    <property type="match status" value="1"/>
</dbReference>
<dbReference type="SUPFAM" id="SSF51735">
    <property type="entry name" value="NAD(P)-binding Rossmann-fold domains"/>
    <property type="match status" value="1"/>
</dbReference>
<keyword evidence="1" id="KW-0812">Transmembrane</keyword>
<dbReference type="Pfam" id="PF00106">
    <property type="entry name" value="adh_short"/>
    <property type="match status" value="1"/>
</dbReference>
<dbReference type="InterPro" id="IPR036291">
    <property type="entry name" value="NAD(P)-bd_dom_sf"/>
</dbReference>
<dbReference type="EMBL" id="JBDJPC010000004">
    <property type="protein sequence ID" value="KAL1505192.1"/>
    <property type="molecule type" value="Genomic_DNA"/>
</dbReference>
<organism evidence="2 3">
    <name type="scientific">Hypothenemus hampei</name>
    <name type="common">Coffee berry borer</name>
    <dbReference type="NCBI Taxonomy" id="57062"/>
    <lineage>
        <taxon>Eukaryota</taxon>
        <taxon>Metazoa</taxon>
        <taxon>Ecdysozoa</taxon>
        <taxon>Arthropoda</taxon>
        <taxon>Hexapoda</taxon>
        <taxon>Insecta</taxon>
        <taxon>Pterygota</taxon>
        <taxon>Neoptera</taxon>
        <taxon>Endopterygota</taxon>
        <taxon>Coleoptera</taxon>
        <taxon>Polyphaga</taxon>
        <taxon>Cucujiformia</taxon>
        <taxon>Curculionidae</taxon>
        <taxon>Scolytinae</taxon>
        <taxon>Hypothenemus</taxon>
    </lineage>
</organism>
<evidence type="ECO:0008006" key="4">
    <source>
        <dbReference type="Google" id="ProtNLM"/>
    </source>
</evidence>
<dbReference type="Proteomes" id="UP001566132">
    <property type="component" value="Unassembled WGS sequence"/>
</dbReference>
<evidence type="ECO:0000313" key="2">
    <source>
        <dbReference type="EMBL" id="KAL1505192.1"/>
    </source>
</evidence>
<dbReference type="PRINTS" id="PR00081">
    <property type="entry name" value="GDHRDH"/>
</dbReference>
<sequence>MSGPFKRRSSLKALPAIGNIRKTSIRRQSSVGLSSISKSTSAAQEVPWDVLDRCILPVICCHGAAFTLSNVVNVLQISQVTTFTLFTFFTIIVLGLVFFYHNLKITAAGKAVLITGCDSRIGSALARHLDEQGFTVFAGFQNKDESSLADELRECCSARLHVLQLDVTNETQILAASLSVVENLPEGAHGLWAVVNAASWVALGEIEWIPPQVIKKAVDINFLGPTRVTQIMLPLVRRARGRIVYMTSGMCRIADPVRGIHCGLLAALEAEAECLRKELRSRGVDVVVVAPGELTSGNTWVSDQLILSQAKEMWVQLCQEQKLEYGEKYFETAVRSLEKYSKSPETDLGPVLKALNDAVTRTFPMIRYTPISRSEKIRMFVADYFPRSVYDLIYS</sequence>
<feature type="transmembrane region" description="Helical" evidence="1">
    <location>
        <begin position="80"/>
        <end position="100"/>
    </location>
</feature>
<dbReference type="Gene3D" id="3.40.50.720">
    <property type="entry name" value="NAD(P)-binding Rossmann-like Domain"/>
    <property type="match status" value="1"/>
</dbReference>
<reference evidence="2 3" key="1">
    <citation type="submission" date="2024-05" db="EMBL/GenBank/DDBJ databases">
        <title>Genetic variation in Jamaican populations of the coffee berry borer (Hypothenemus hampei).</title>
        <authorList>
            <person name="Errbii M."/>
            <person name="Myrie A."/>
        </authorList>
    </citation>
    <scope>NUCLEOTIDE SEQUENCE [LARGE SCALE GENOMIC DNA]</scope>
    <source>
        <strain evidence="2">JA-Hopewell-2020-01-JO</strain>
        <tissue evidence="2">Whole body</tissue>
    </source>
</reference>